<feature type="modified residue" description="4-aspartylphosphate" evidence="5">
    <location>
        <position position="660"/>
    </location>
</feature>
<evidence type="ECO:0000259" key="7">
    <source>
        <dbReference type="PROSITE" id="PS50109"/>
    </source>
</evidence>
<dbReference type="InterPro" id="IPR001789">
    <property type="entry name" value="Sig_transdc_resp-reg_receiver"/>
</dbReference>
<dbReference type="Pfam" id="PF00072">
    <property type="entry name" value="Response_reg"/>
    <property type="match status" value="1"/>
</dbReference>
<dbReference type="SMART" id="SM00448">
    <property type="entry name" value="REC"/>
    <property type="match status" value="1"/>
</dbReference>
<keyword evidence="3 5" id="KW-0597">Phosphoprotein</keyword>
<dbReference type="PRINTS" id="PR00344">
    <property type="entry name" value="BCTRLSENSOR"/>
</dbReference>
<gene>
    <name evidence="9" type="ORF">MQE36_01330</name>
</gene>
<evidence type="ECO:0000313" key="9">
    <source>
        <dbReference type="EMBL" id="UNY99006.1"/>
    </source>
</evidence>
<dbReference type="SUPFAM" id="SSF52172">
    <property type="entry name" value="CheY-like"/>
    <property type="match status" value="1"/>
</dbReference>
<proteinExistence type="predicted"/>
<dbReference type="Pfam" id="PF02518">
    <property type="entry name" value="HATPase_c"/>
    <property type="match status" value="1"/>
</dbReference>
<comment type="catalytic activity">
    <reaction evidence="1">
        <text>ATP + protein L-histidine = ADP + protein N-phospho-L-histidine.</text>
        <dbReference type="EC" id="2.7.13.3"/>
    </reaction>
</comment>
<dbReference type="EC" id="2.7.13.3" evidence="2"/>
<feature type="domain" description="Histidine kinase" evidence="7">
    <location>
        <begin position="366"/>
        <end position="587"/>
    </location>
</feature>
<dbReference type="InterPro" id="IPR003661">
    <property type="entry name" value="HisK_dim/P_dom"/>
</dbReference>
<dbReference type="PANTHER" id="PTHR45339">
    <property type="entry name" value="HYBRID SIGNAL TRANSDUCTION HISTIDINE KINASE J"/>
    <property type="match status" value="1"/>
</dbReference>
<dbReference type="Gene3D" id="1.25.40.10">
    <property type="entry name" value="Tetratricopeptide repeat domain"/>
    <property type="match status" value="1"/>
</dbReference>
<dbReference type="SMART" id="SM00388">
    <property type="entry name" value="HisKA"/>
    <property type="match status" value="1"/>
</dbReference>
<keyword evidence="4" id="KW-0902">Two-component regulatory system</keyword>
<dbReference type="SUPFAM" id="SSF48452">
    <property type="entry name" value="TPR-like"/>
    <property type="match status" value="1"/>
</dbReference>
<keyword evidence="10" id="KW-1185">Reference proteome</keyword>
<dbReference type="SMART" id="SM00028">
    <property type="entry name" value="TPR"/>
    <property type="match status" value="3"/>
</dbReference>
<dbReference type="Proteomes" id="UP000829476">
    <property type="component" value="Chromosome"/>
</dbReference>
<dbReference type="InterPro" id="IPR011006">
    <property type="entry name" value="CheY-like_superfamily"/>
</dbReference>
<dbReference type="CDD" id="cd16922">
    <property type="entry name" value="HATPase_EvgS-ArcB-TorS-like"/>
    <property type="match status" value="1"/>
</dbReference>
<reference evidence="9 10" key="1">
    <citation type="journal article" date="2018" name="Int. J. Syst. Evol. Microbiol.">
        <title>Zhouia spongiae sp. nov., isolated from a marine sponge.</title>
        <authorList>
            <person name="Zhuang L."/>
            <person name="Lin B."/>
            <person name="Qin F."/>
            <person name="Luo L."/>
        </authorList>
    </citation>
    <scope>NUCLEOTIDE SEQUENCE [LARGE SCALE GENOMIC DNA]</scope>
    <source>
        <strain evidence="9 10">HN-Y44</strain>
    </source>
</reference>
<sequence>MKLLLQYITALMLFPCLGFAYAGNAASDSLNSLEQRFFEYKNKGDFNKASLSLASAYEIATANEDSESIIDICNLYTELFLDYDQFEKAGVYIETAKRALNLYDYKRGEAVSKSFEAIYLAKNGEKDEAVDLLKEAKKIVPKRDLSTNNQVLFNEAIMYMYLENFNRAKRIFQRLLPFQGDYEEEYLTAKALLYLATIDLDKNYLESTELHLTRLLTIVNDNGFMKLKLEASKLASALFEKERKYELALEYLKQAEAINKTYFSNDILNSQREAANNSQLDFLTRLNDQLKKDAVKQEQTVNISKLTSVLSSALLIIISLLTISLYRNNQIKFKTNDLLLKKNLELQVAKDSAERAMQAKAQFLSTVSHELRTPLYAVTGLTHLLLEEDPKDSQKDHLKSLKYSGEYLLNFINDILQINKIEANKLALDKYPFDVRQILSKVVDSLQQPAKEKENNIVLNLDKNIPEMLIGDPLKLSQIFINLVGNALKFTEKGSVTLSAKTAKSTDTDVTIHFEVKDEGIGISEEMQKNIFDSFSQGSEQINRKYGGTGLGLTIVKSLLTLYDSQISVDSELGKGSTFFFDITFELPDDEIKELITAPSKVQEELYANLNILVVEDNKINQVITQKMLSKKGIKCDIASDGYQAIEKAKKGKFDAILMDIHMPGISGLKATQEIRKFNQTIPIIALTAISLDESKDDFYEAGCNDVITKPFKPEVFYKKIAHNVVRNIKVNL</sequence>
<evidence type="ECO:0000256" key="6">
    <source>
        <dbReference type="SAM" id="SignalP"/>
    </source>
</evidence>
<feature type="domain" description="Response regulatory" evidence="8">
    <location>
        <begin position="611"/>
        <end position="725"/>
    </location>
</feature>
<evidence type="ECO:0000313" key="10">
    <source>
        <dbReference type="Proteomes" id="UP000829476"/>
    </source>
</evidence>
<dbReference type="InterPro" id="IPR019734">
    <property type="entry name" value="TPR_rpt"/>
</dbReference>
<dbReference type="Gene3D" id="1.10.287.130">
    <property type="match status" value="1"/>
</dbReference>
<dbReference type="InterPro" id="IPR005467">
    <property type="entry name" value="His_kinase_dom"/>
</dbReference>
<evidence type="ECO:0000256" key="2">
    <source>
        <dbReference type="ARBA" id="ARBA00012438"/>
    </source>
</evidence>
<dbReference type="InterPro" id="IPR036890">
    <property type="entry name" value="HATPase_C_sf"/>
</dbReference>
<evidence type="ECO:0000256" key="5">
    <source>
        <dbReference type="PROSITE-ProRule" id="PRU00169"/>
    </source>
</evidence>
<dbReference type="PROSITE" id="PS50110">
    <property type="entry name" value="RESPONSE_REGULATORY"/>
    <property type="match status" value="1"/>
</dbReference>
<dbReference type="Pfam" id="PF00512">
    <property type="entry name" value="HisKA"/>
    <property type="match status" value="1"/>
</dbReference>
<dbReference type="Gene3D" id="3.40.50.2300">
    <property type="match status" value="1"/>
</dbReference>
<dbReference type="PANTHER" id="PTHR45339:SF1">
    <property type="entry name" value="HYBRID SIGNAL TRANSDUCTION HISTIDINE KINASE J"/>
    <property type="match status" value="1"/>
</dbReference>
<dbReference type="EMBL" id="CP094326">
    <property type="protein sequence ID" value="UNY99006.1"/>
    <property type="molecule type" value="Genomic_DNA"/>
</dbReference>
<dbReference type="SUPFAM" id="SSF55874">
    <property type="entry name" value="ATPase domain of HSP90 chaperone/DNA topoisomerase II/histidine kinase"/>
    <property type="match status" value="1"/>
</dbReference>
<name>A0ABY3YND6_9FLAO</name>
<evidence type="ECO:0000256" key="3">
    <source>
        <dbReference type="ARBA" id="ARBA00022553"/>
    </source>
</evidence>
<dbReference type="CDD" id="cd17546">
    <property type="entry name" value="REC_hyHK_CKI1_RcsC-like"/>
    <property type="match status" value="1"/>
</dbReference>
<dbReference type="CDD" id="cd00082">
    <property type="entry name" value="HisKA"/>
    <property type="match status" value="1"/>
</dbReference>
<dbReference type="InterPro" id="IPR011990">
    <property type="entry name" value="TPR-like_helical_dom_sf"/>
</dbReference>
<dbReference type="RefSeq" id="WP_242937408.1">
    <property type="nucleotide sequence ID" value="NZ_CP094326.1"/>
</dbReference>
<dbReference type="InterPro" id="IPR036097">
    <property type="entry name" value="HisK_dim/P_sf"/>
</dbReference>
<evidence type="ECO:0000256" key="1">
    <source>
        <dbReference type="ARBA" id="ARBA00000085"/>
    </source>
</evidence>
<dbReference type="InterPro" id="IPR003594">
    <property type="entry name" value="HATPase_dom"/>
</dbReference>
<dbReference type="SMART" id="SM00387">
    <property type="entry name" value="HATPase_c"/>
    <property type="match status" value="1"/>
</dbReference>
<organism evidence="9 10">
    <name type="scientific">Zhouia spongiae</name>
    <dbReference type="NCBI Taxonomy" id="2202721"/>
    <lineage>
        <taxon>Bacteria</taxon>
        <taxon>Pseudomonadati</taxon>
        <taxon>Bacteroidota</taxon>
        <taxon>Flavobacteriia</taxon>
        <taxon>Flavobacteriales</taxon>
        <taxon>Flavobacteriaceae</taxon>
        <taxon>Zhouia</taxon>
    </lineage>
</organism>
<accession>A0ABY3YND6</accession>
<dbReference type="SUPFAM" id="SSF47384">
    <property type="entry name" value="Homodimeric domain of signal transducing histidine kinase"/>
    <property type="match status" value="1"/>
</dbReference>
<protein>
    <recommendedName>
        <fullName evidence="2">histidine kinase</fullName>
        <ecNumber evidence="2">2.7.13.3</ecNumber>
    </recommendedName>
</protein>
<dbReference type="PROSITE" id="PS50109">
    <property type="entry name" value="HIS_KIN"/>
    <property type="match status" value="1"/>
</dbReference>
<evidence type="ECO:0000259" key="8">
    <source>
        <dbReference type="PROSITE" id="PS50110"/>
    </source>
</evidence>
<keyword evidence="6" id="KW-0732">Signal</keyword>
<feature type="chain" id="PRO_5045149670" description="histidine kinase" evidence="6">
    <location>
        <begin position="23"/>
        <end position="733"/>
    </location>
</feature>
<feature type="signal peptide" evidence="6">
    <location>
        <begin position="1"/>
        <end position="22"/>
    </location>
</feature>
<evidence type="ECO:0000256" key="4">
    <source>
        <dbReference type="ARBA" id="ARBA00023012"/>
    </source>
</evidence>
<dbReference type="InterPro" id="IPR004358">
    <property type="entry name" value="Sig_transdc_His_kin-like_C"/>
</dbReference>
<dbReference type="Gene3D" id="3.30.565.10">
    <property type="entry name" value="Histidine kinase-like ATPase, C-terminal domain"/>
    <property type="match status" value="1"/>
</dbReference>